<dbReference type="AlphaFoldDB" id="A0A8J7MW05"/>
<protein>
    <submittedName>
        <fullName evidence="1">Uncharacterized protein</fullName>
    </submittedName>
</protein>
<dbReference type="EMBL" id="JAESVP010000009">
    <property type="protein sequence ID" value="MBL4929603.1"/>
    <property type="molecule type" value="Genomic_DNA"/>
</dbReference>
<organism evidence="1 2">
    <name type="scientific">Fuscibacter oryzae</name>
    <dbReference type="NCBI Taxonomy" id="2803939"/>
    <lineage>
        <taxon>Bacteria</taxon>
        <taxon>Pseudomonadati</taxon>
        <taxon>Pseudomonadota</taxon>
        <taxon>Alphaproteobacteria</taxon>
        <taxon>Rhodobacterales</taxon>
        <taxon>Paracoccaceae</taxon>
        <taxon>Fuscibacter</taxon>
    </lineage>
</organism>
<dbReference type="InterPro" id="IPR011935">
    <property type="entry name" value="CHP02231"/>
</dbReference>
<accession>A0A8J7MW05</accession>
<sequence length="111" mass="11765">MSEPIIVQPTMQGDLVIYTYPDPVDVASGAENLRLAFGQITTEPQVQANAVPRQDATAFVVARFVNPSPEILLPGQALLLRDGNLVGSVWLGKLAPAPKPPSVLAQSRGCC</sequence>
<reference evidence="1" key="1">
    <citation type="submission" date="2021-01" db="EMBL/GenBank/DDBJ databases">
        <title>Genome seq and assembly of Tabrizicola sp. KVB23.</title>
        <authorList>
            <person name="Chhetri G."/>
        </authorList>
    </citation>
    <scope>NUCLEOTIDE SEQUENCE</scope>
    <source>
        <strain evidence="1">KVB23</strain>
    </source>
</reference>
<dbReference type="PANTHER" id="PTHR31005:SF8">
    <property type="entry name" value="DUF4139 DOMAIN-CONTAINING PROTEIN"/>
    <property type="match status" value="1"/>
</dbReference>
<dbReference type="Proteomes" id="UP000619033">
    <property type="component" value="Unassembled WGS sequence"/>
</dbReference>
<evidence type="ECO:0000313" key="1">
    <source>
        <dbReference type="EMBL" id="MBL4929603.1"/>
    </source>
</evidence>
<dbReference type="PANTHER" id="PTHR31005">
    <property type="entry name" value="DUF4139 DOMAIN-CONTAINING PROTEIN"/>
    <property type="match status" value="1"/>
</dbReference>
<keyword evidence="2" id="KW-1185">Reference proteome</keyword>
<name>A0A8J7MW05_9RHOB</name>
<proteinExistence type="predicted"/>
<comment type="caution">
    <text evidence="1">The sequence shown here is derived from an EMBL/GenBank/DDBJ whole genome shotgun (WGS) entry which is preliminary data.</text>
</comment>
<dbReference type="RefSeq" id="WP_202662146.1">
    <property type="nucleotide sequence ID" value="NZ_JAESVP010000009.1"/>
</dbReference>
<evidence type="ECO:0000313" key="2">
    <source>
        <dbReference type="Proteomes" id="UP000619033"/>
    </source>
</evidence>
<gene>
    <name evidence="1" type="ORF">JI744_15970</name>
</gene>